<reference evidence="7" key="1">
    <citation type="submission" date="2021-01" db="EMBL/GenBank/DDBJ databases">
        <authorList>
            <person name="Corre E."/>
            <person name="Pelletier E."/>
            <person name="Niang G."/>
            <person name="Scheremetjew M."/>
            <person name="Finn R."/>
            <person name="Kale V."/>
            <person name="Holt S."/>
            <person name="Cochrane G."/>
            <person name="Meng A."/>
            <person name="Brown T."/>
            <person name="Cohen L."/>
        </authorList>
    </citation>
    <scope>NUCLEOTIDE SEQUENCE</scope>
    <source>
        <strain evidence="7">Isolate 1302-5</strain>
    </source>
</reference>
<dbReference type="CDD" id="cd01994">
    <property type="entry name" value="AANH_PF0828-like"/>
    <property type="match status" value="1"/>
</dbReference>
<dbReference type="InterPro" id="IPR002761">
    <property type="entry name" value="Diphthami_syn_dom"/>
</dbReference>
<dbReference type="GO" id="GO:0017178">
    <property type="term" value="F:diphthine-ammonia ligase activity"/>
    <property type="evidence" value="ECO:0007669"/>
    <property type="project" value="UniProtKB-EC"/>
</dbReference>
<dbReference type="EC" id="6.3.1.14" evidence="1"/>
<dbReference type="EMBL" id="HBKQ01061722">
    <property type="protein sequence ID" value="CAE2289142.1"/>
    <property type="molecule type" value="Transcribed_RNA"/>
</dbReference>
<gene>
    <name evidence="7" type="ORF">OAUR00152_LOCUS42119</name>
</gene>
<dbReference type="Pfam" id="PF01902">
    <property type="entry name" value="Diphthami_syn_2"/>
    <property type="match status" value="1"/>
</dbReference>
<dbReference type="Gene3D" id="3.40.50.620">
    <property type="entry name" value="HUPs"/>
    <property type="match status" value="1"/>
</dbReference>
<sequence length="295" mass="32822">MTSSSSEPQAVSPAAETCCCSWTGGKDCNLALLRAWRDPSLRVSCLVVFRPEGSKSKSFDAHPLNLMDAQSSSLGLPLHRVVLPSSKSYRDGYVDAIKWLRDEHGVSVICTGDMDLVGSMTTNWITDCAAAAGGVRAYHPLWEADRASCLNDLVRENFTVLFSCVKQPWFDESWCGRALDERAIEEMTTMSEAPASLEDGVDAVELHPKDPRRLPLDLGGEQGEYHTMCIDGPLYSRPIELELGRPKRTVTEPAKEGEERWWTYDGQQWWTLGEFTVKKNRDGIQEEKGKSSSPC</sequence>
<protein>
    <recommendedName>
        <fullName evidence="2">Diphthine--ammonia ligase</fullName>
        <ecNumber evidence="1">6.3.1.14</ecNumber>
    </recommendedName>
    <alternativeName>
        <fullName evidence="3">Diphthamide synthase</fullName>
    </alternativeName>
    <alternativeName>
        <fullName evidence="4">Diphthamide synthetase</fullName>
    </alternativeName>
</protein>
<evidence type="ECO:0000256" key="5">
    <source>
        <dbReference type="ARBA" id="ARBA00048108"/>
    </source>
</evidence>
<dbReference type="SUPFAM" id="SSF52402">
    <property type="entry name" value="Adenine nucleotide alpha hydrolases-like"/>
    <property type="match status" value="1"/>
</dbReference>
<name>A0A7S4KAS3_9STRA</name>
<accession>A0A7S4KAS3</accession>
<dbReference type="AlphaFoldDB" id="A0A7S4KAS3"/>
<evidence type="ECO:0000256" key="4">
    <source>
        <dbReference type="ARBA" id="ARBA00031552"/>
    </source>
</evidence>
<evidence type="ECO:0000256" key="3">
    <source>
        <dbReference type="ARBA" id="ARBA00029814"/>
    </source>
</evidence>
<dbReference type="Gene3D" id="3.90.1490.10">
    <property type="entry name" value="putative n-type atp pyrophosphatase, domain 2"/>
    <property type="match status" value="1"/>
</dbReference>
<evidence type="ECO:0000259" key="6">
    <source>
        <dbReference type="Pfam" id="PF01902"/>
    </source>
</evidence>
<proteinExistence type="predicted"/>
<comment type="catalytic activity">
    <reaction evidence="5">
        <text>diphthine-[translation elongation factor 2] + NH4(+) + ATP = diphthamide-[translation elongation factor 2] + AMP + diphosphate + H(+)</text>
        <dbReference type="Rhea" id="RHEA:19753"/>
        <dbReference type="Rhea" id="RHEA-COMP:10172"/>
        <dbReference type="Rhea" id="RHEA-COMP:10174"/>
        <dbReference type="ChEBI" id="CHEBI:15378"/>
        <dbReference type="ChEBI" id="CHEBI:16692"/>
        <dbReference type="ChEBI" id="CHEBI:28938"/>
        <dbReference type="ChEBI" id="CHEBI:30616"/>
        <dbReference type="ChEBI" id="CHEBI:33019"/>
        <dbReference type="ChEBI" id="CHEBI:82696"/>
        <dbReference type="ChEBI" id="CHEBI:456215"/>
        <dbReference type="EC" id="6.3.1.14"/>
    </reaction>
</comment>
<evidence type="ECO:0000313" key="7">
    <source>
        <dbReference type="EMBL" id="CAE2289142.1"/>
    </source>
</evidence>
<evidence type="ECO:0000256" key="2">
    <source>
        <dbReference type="ARBA" id="ARBA00018426"/>
    </source>
</evidence>
<dbReference type="InterPro" id="IPR014729">
    <property type="entry name" value="Rossmann-like_a/b/a_fold"/>
</dbReference>
<evidence type="ECO:0000256" key="1">
    <source>
        <dbReference type="ARBA" id="ARBA00012089"/>
    </source>
</evidence>
<feature type="domain" description="Diphthamide synthase" evidence="6">
    <location>
        <begin position="22"/>
        <end position="243"/>
    </location>
</feature>
<organism evidence="7">
    <name type="scientific">Odontella aurita</name>
    <dbReference type="NCBI Taxonomy" id="265563"/>
    <lineage>
        <taxon>Eukaryota</taxon>
        <taxon>Sar</taxon>
        <taxon>Stramenopiles</taxon>
        <taxon>Ochrophyta</taxon>
        <taxon>Bacillariophyta</taxon>
        <taxon>Mediophyceae</taxon>
        <taxon>Biddulphiophycidae</taxon>
        <taxon>Eupodiscales</taxon>
        <taxon>Odontellaceae</taxon>
        <taxon>Odontella</taxon>
    </lineage>
</organism>